<gene>
    <name evidence="2" type="ORF">P167DRAFT_237205</name>
</gene>
<proteinExistence type="predicted"/>
<reference evidence="2 3" key="1">
    <citation type="journal article" date="2018" name="Nat. Ecol. Evol.">
        <title>Pezizomycetes genomes reveal the molecular basis of ectomycorrhizal truffle lifestyle.</title>
        <authorList>
            <person name="Murat C."/>
            <person name="Payen T."/>
            <person name="Noel B."/>
            <person name="Kuo A."/>
            <person name="Morin E."/>
            <person name="Chen J."/>
            <person name="Kohler A."/>
            <person name="Krizsan K."/>
            <person name="Balestrini R."/>
            <person name="Da Silva C."/>
            <person name="Montanini B."/>
            <person name="Hainaut M."/>
            <person name="Levati E."/>
            <person name="Barry K.W."/>
            <person name="Belfiori B."/>
            <person name="Cichocki N."/>
            <person name="Clum A."/>
            <person name="Dockter R.B."/>
            <person name="Fauchery L."/>
            <person name="Guy J."/>
            <person name="Iotti M."/>
            <person name="Le Tacon F."/>
            <person name="Lindquist E.A."/>
            <person name="Lipzen A."/>
            <person name="Malagnac F."/>
            <person name="Mello A."/>
            <person name="Molinier V."/>
            <person name="Miyauchi S."/>
            <person name="Poulain J."/>
            <person name="Riccioni C."/>
            <person name="Rubini A."/>
            <person name="Sitrit Y."/>
            <person name="Splivallo R."/>
            <person name="Traeger S."/>
            <person name="Wang M."/>
            <person name="Zifcakova L."/>
            <person name="Wipf D."/>
            <person name="Zambonelli A."/>
            <person name="Paolocci F."/>
            <person name="Nowrousian M."/>
            <person name="Ottonello S."/>
            <person name="Baldrian P."/>
            <person name="Spatafora J.W."/>
            <person name="Henrissat B."/>
            <person name="Nagy L.G."/>
            <person name="Aury J.M."/>
            <person name="Wincker P."/>
            <person name="Grigoriev I.V."/>
            <person name="Bonfante P."/>
            <person name="Martin F.M."/>
        </authorList>
    </citation>
    <scope>NUCLEOTIDE SEQUENCE [LARGE SCALE GENOMIC DNA]</scope>
    <source>
        <strain evidence="2 3">CCBAS932</strain>
    </source>
</reference>
<evidence type="ECO:0000313" key="2">
    <source>
        <dbReference type="EMBL" id="RPB10901.1"/>
    </source>
</evidence>
<name>A0A3N4KR97_9PEZI</name>
<dbReference type="EMBL" id="ML119139">
    <property type="protein sequence ID" value="RPB10901.1"/>
    <property type="molecule type" value="Genomic_DNA"/>
</dbReference>
<keyword evidence="3" id="KW-1185">Reference proteome</keyword>
<keyword evidence="1" id="KW-1133">Transmembrane helix</keyword>
<keyword evidence="1" id="KW-0472">Membrane</keyword>
<keyword evidence="1" id="KW-0812">Transmembrane</keyword>
<dbReference type="AlphaFoldDB" id="A0A3N4KR97"/>
<accession>A0A3N4KR97</accession>
<sequence length="93" mass="10398">MTSQPNDKRPYRVVSNTGGVLFLFLSLHMSGKMREARVAARSAKYSGGGTRGVAAAYVRRRRYLSPTQFWADTVCVRYICFNTNTTVSPPHLP</sequence>
<dbReference type="InParanoid" id="A0A3N4KR97"/>
<feature type="transmembrane region" description="Helical" evidence="1">
    <location>
        <begin position="13"/>
        <end position="31"/>
    </location>
</feature>
<evidence type="ECO:0000256" key="1">
    <source>
        <dbReference type="SAM" id="Phobius"/>
    </source>
</evidence>
<evidence type="ECO:0000313" key="3">
    <source>
        <dbReference type="Proteomes" id="UP000277580"/>
    </source>
</evidence>
<protein>
    <submittedName>
        <fullName evidence="2">Uncharacterized protein</fullName>
    </submittedName>
</protein>
<organism evidence="2 3">
    <name type="scientific">Morchella conica CCBAS932</name>
    <dbReference type="NCBI Taxonomy" id="1392247"/>
    <lineage>
        <taxon>Eukaryota</taxon>
        <taxon>Fungi</taxon>
        <taxon>Dikarya</taxon>
        <taxon>Ascomycota</taxon>
        <taxon>Pezizomycotina</taxon>
        <taxon>Pezizomycetes</taxon>
        <taxon>Pezizales</taxon>
        <taxon>Morchellaceae</taxon>
        <taxon>Morchella</taxon>
    </lineage>
</organism>
<dbReference type="Proteomes" id="UP000277580">
    <property type="component" value="Unassembled WGS sequence"/>
</dbReference>